<accession>A0A4Z2J5K1</accession>
<dbReference type="AlphaFoldDB" id="A0A4Z2J5K1"/>
<keyword evidence="2" id="KW-1185">Reference proteome</keyword>
<name>A0A4Z2J5K1_9TELE</name>
<dbReference type="Proteomes" id="UP000314294">
    <property type="component" value="Unassembled WGS sequence"/>
</dbReference>
<dbReference type="EMBL" id="SRLO01000021">
    <property type="protein sequence ID" value="TNN85450.1"/>
    <property type="molecule type" value="Genomic_DNA"/>
</dbReference>
<reference evidence="1 2" key="1">
    <citation type="submission" date="2019-03" db="EMBL/GenBank/DDBJ databases">
        <title>First draft genome of Liparis tanakae, snailfish: a comprehensive survey of snailfish specific genes.</title>
        <authorList>
            <person name="Kim W."/>
            <person name="Song I."/>
            <person name="Jeong J.-H."/>
            <person name="Kim D."/>
            <person name="Kim S."/>
            <person name="Ryu S."/>
            <person name="Song J.Y."/>
            <person name="Lee S.K."/>
        </authorList>
    </citation>
    <scope>NUCLEOTIDE SEQUENCE [LARGE SCALE GENOMIC DNA]</scope>
    <source>
        <tissue evidence="1">Muscle</tissue>
    </source>
</reference>
<gene>
    <name evidence="1" type="ORF">EYF80_004472</name>
</gene>
<comment type="caution">
    <text evidence="1">The sequence shown here is derived from an EMBL/GenBank/DDBJ whole genome shotgun (WGS) entry which is preliminary data.</text>
</comment>
<proteinExistence type="predicted"/>
<sequence length="77" mass="8288">MCLCDGAVPEPGGLGPDAKELDAVAITLTEGIWEAELDLSSRLLVRSFSISLTSSFSFSSFFFFSSNSCHSLSMRAF</sequence>
<protein>
    <submittedName>
        <fullName evidence="1">Uncharacterized protein</fullName>
    </submittedName>
</protein>
<organism evidence="1 2">
    <name type="scientific">Liparis tanakae</name>
    <name type="common">Tanaka's snailfish</name>
    <dbReference type="NCBI Taxonomy" id="230148"/>
    <lineage>
        <taxon>Eukaryota</taxon>
        <taxon>Metazoa</taxon>
        <taxon>Chordata</taxon>
        <taxon>Craniata</taxon>
        <taxon>Vertebrata</taxon>
        <taxon>Euteleostomi</taxon>
        <taxon>Actinopterygii</taxon>
        <taxon>Neopterygii</taxon>
        <taxon>Teleostei</taxon>
        <taxon>Neoteleostei</taxon>
        <taxon>Acanthomorphata</taxon>
        <taxon>Eupercaria</taxon>
        <taxon>Perciformes</taxon>
        <taxon>Cottioidei</taxon>
        <taxon>Cottales</taxon>
        <taxon>Liparidae</taxon>
        <taxon>Liparis</taxon>
    </lineage>
</organism>
<evidence type="ECO:0000313" key="2">
    <source>
        <dbReference type="Proteomes" id="UP000314294"/>
    </source>
</evidence>
<evidence type="ECO:0000313" key="1">
    <source>
        <dbReference type="EMBL" id="TNN85450.1"/>
    </source>
</evidence>